<dbReference type="RefSeq" id="WP_005946559.1">
    <property type="nucleotide sequence ID" value="NZ_GL538351.1"/>
</dbReference>
<dbReference type="EMBL" id="AECU01000248">
    <property type="protein sequence ID" value="EFQ05144.1"/>
    <property type="molecule type" value="Genomic_DNA"/>
</dbReference>
<name>E2ZNQ1_9FIRM</name>
<gene>
    <name evidence="1" type="ORF">HMPREF9436_03330</name>
</gene>
<reference evidence="1 2" key="1">
    <citation type="submission" date="2010-08" db="EMBL/GenBank/DDBJ databases">
        <authorList>
            <person name="Weinstock G."/>
            <person name="Sodergren E."/>
            <person name="Clifton S."/>
            <person name="Fulton L."/>
            <person name="Fulton B."/>
            <person name="Courtney L."/>
            <person name="Fronick C."/>
            <person name="Harrison M."/>
            <person name="Strong C."/>
            <person name="Farmer C."/>
            <person name="Delahaunty K."/>
            <person name="Markovic C."/>
            <person name="Hall O."/>
            <person name="Minx P."/>
            <person name="Tomlinson C."/>
            <person name="Mitreva M."/>
            <person name="Hou S."/>
            <person name="Chen J."/>
            <person name="Wollam A."/>
            <person name="Pepin K.H."/>
            <person name="Johnson M."/>
            <person name="Bhonagiri V."/>
            <person name="Zhang X."/>
            <person name="Suruliraj S."/>
            <person name="Warren W."/>
            <person name="Chinwalla A."/>
            <person name="Mardis E.R."/>
            <person name="Wilson R.K."/>
        </authorList>
    </citation>
    <scope>NUCLEOTIDE SEQUENCE [LARGE SCALE GENOMIC DNA]</scope>
    <source>
        <strain evidence="1 2">KLE1255</strain>
    </source>
</reference>
<dbReference type="Proteomes" id="UP000006028">
    <property type="component" value="Unassembled WGS sequence"/>
</dbReference>
<dbReference type="eggNOG" id="ENOG5032VAW">
    <property type="taxonomic scope" value="Bacteria"/>
</dbReference>
<dbReference type="AlphaFoldDB" id="E2ZNQ1"/>
<proteinExistence type="predicted"/>
<dbReference type="OrthoDB" id="1850870at2"/>
<accession>E2ZNQ1</accession>
<dbReference type="BioCyc" id="FCF748224-HMP:GTSS-2302-MONOMER"/>
<dbReference type="HOGENOM" id="CLU_1486950_0_0_9"/>
<sequence>MTVSEAITKSGLTPSASYTGIETANDFVLAFQIESTQTKESQWIVCADHVKEHSGSLNATTEDAQYIRTGNVTEKTGTQRTLTVNGDRCVGDAFQDFVLSHKIVYGTGSDIIVPYIYFSLRTGKGEKGSAAIIVTSDVGGAAGSKATFACDVKAIGTPDEFDYTPATQSAEPAKAVKAVKG</sequence>
<organism evidence="1 2">
    <name type="scientific">Faecalibacterium cf. prausnitzii KLE1255</name>
    <dbReference type="NCBI Taxonomy" id="748224"/>
    <lineage>
        <taxon>Bacteria</taxon>
        <taxon>Bacillati</taxon>
        <taxon>Bacillota</taxon>
        <taxon>Clostridia</taxon>
        <taxon>Eubacteriales</taxon>
        <taxon>Oscillospiraceae</taxon>
        <taxon>Faecalibacterium</taxon>
    </lineage>
</organism>
<dbReference type="NCBIfam" id="NF047353">
    <property type="entry name" value="tube_lmo2291"/>
    <property type="match status" value="1"/>
</dbReference>
<evidence type="ECO:0000313" key="2">
    <source>
        <dbReference type="Proteomes" id="UP000006028"/>
    </source>
</evidence>
<dbReference type="STRING" id="748224.HMPREF9436_03330"/>
<comment type="caution">
    <text evidence="1">The sequence shown here is derived from an EMBL/GenBank/DDBJ whole genome shotgun (WGS) entry which is preliminary data.</text>
</comment>
<evidence type="ECO:0000313" key="1">
    <source>
        <dbReference type="EMBL" id="EFQ05144.1"/>
    </source>
</evidence>
<protein>
    <recommendedName>
        <fullName evidence="3">Phage major tail protein, TP901-1 family</fullName>
    </recommendedName>
</protein>
<evidence type="ECO:0008006" key="3">
    <source>
        <dbReference type="Google" id="ProtNLM"/>
    </source>
</evidence>